<dbReference type="RefSeq" id="WP_327911446.1">
    <property type="nucleotide sequence ID" value="NZ_JARLYP010000054.1"/>
</dbReference>
<reference evidence="1 2" key="1">
    <citation type="submission" date="2023-03" db="EMBL/GenBank/DDBJ databases">
        <title>Bacillus Genome Sequencing.</title>
        <authorList>
            <person name="Dunlap C."/>
        </authorList>
    </citation>
    <scope>NUCLEOTIDE SEQUENCE [LARGE SCALE GENOMIC DNA]</scope>
    <source>
        <strain evidence="1 2">B-615</strain>
    </source>
</reference>
<protein>
    <submittedName>
        <fullName evidence="1">Uncharacterized protein</fullName>
    </submittedName>
</protein>
<accession>A0ABU6MPI3</accession>
<name>A0ABU6MPI3_9BACI</name>
<gene>
    <name evidence="1" type="ORF">P4U88_00275</name>
</gene>
<proteinExistence type="predicted"/>
<evidence type="ECO:0000313" key="2">
    <source>
        <dbReference type="Proteomes" id="UP001309448"/>
    </source>
</evidence>
<dbReference type="EMBL" id="JARMDB010000001">
    <property type="protein sequence ID" value="MED1564405.1"/>
    <property type="molecule type" value="Genomic_DNA"/>
</dbReference>
<evidence type="ECO:0000313" key="1">
    <source>
        <dbReference type="EMBL" id="MED1564405.1"/>
    </source>
</evidence>
<sequence length="60" mass="7300">MNQLQEWYRIIHLQMKLMDITYTLDNDPNYKKEDAVQELLELIQNFDCEKTHIQGNEESK</sequence>
<organism evidence="1 2">
    <name type="scientific">Bacillus paramycoides</name>
    <dbReference type="NCBI Taxonomy" id="2026194"/>
    <lineage>
        <taxon>Bacteria</taxon>
        <taxon>Bacillati</taxon>
        <taxon>Bacillota</taxon>
        <taxon>Bacilli</taxon>
        <taxon>Bacillales</taxon>
        <taxon>Bacillaceae</taxon>
        <taxon>Bacillus</taxon>
        <taxon>Bacillus cereus group</taxon>
    </lineage>
</organism>
<comment type="caution">
    <text evidence="1">The sequence shown here is derived from an EMBL/GenBank/DDBJ whole genome shotgun (WGS) entry which is preliminary data.</text>
</comment>
<dbReference type="Proteomes" id="UP001309448">
    <property type="component" value="Unassembled WGS sequence"/>
</dbReference>
<keyword evidence="2" id="KW-1185">Reference proteome</keyword>